<protein>
    <recommendedName>
        <fullName evidence="3">Ig-like domain-containing protein</fullName>
    </recommendedName>
</protein>
<name>A0ABU0U5S6_9SPHI</name>
<dbReference type="EMBL" id="JAUTBA010000001">
    <property type="protein sequence ID" value="MDQ1150295.1"/>
    <property type="molecule type" value="Genomic_DNA"/>
</dbReference>
<evidence type="ECO:0000313" key="2">
    <source>
        <dbReference type="Proteomes" id="UP001244640"/>
    </source>
</evidence>
<dbReference type="Proteomes" id="UP001244640">
    <property type="component" value="Unassembled WGS sequence"/>
</dbReference>
<comment type="caution">
    <text evidence="1">The sequence shown here is derived from an EMBL/GenBank/DDBJ whole genome shotgun (WGS) entry which is preliminary data.</text>
</comment>
<sequence>MRIKLTLILFLSLLLNRVIGQVISGEANPCPETNYTYSFSGPSFGNYFLWSITDGQIISQNSNTVVVRWYNKVTENGKWKLRVQYETIKFDGTSGGSTYLDKDVKVNIPSRYVITGDREIPGDFSGNKTYTAQIVNSNFPAASFIWTTNTGIQTTTTTPSFNVNITDDQLKWITVAGKSSTCPQWGETFKFDIVYTPVFTGPSSICSEGIYTITSPGTITLENASGIATLTALGNNQWKVTRIGTANGPINLVSTSNGKLFKMNIHIGPIFQGQIEGDVALKRGWSNRLYSLFTSGGPYTNHKWTISDNRITMVPNGTTVKLSVPSSYQVTDPMEGDWITLKCTMDSECGPVSTSMQINIMPL</sequence>
<evidence type="ECO:0000313" key="1">
    <source>
        <dbReference type="EMBL" id="MDQ1150295.1"/>
    </source>
</evidence>
<keyword evidence="2" id="KW-1185">Reference proteome</keyword>
<gene>
    <name evidence="1" type="ORF">QE382_002279</name>
</gene>
<accession>A0ABU0U5S6</accession>
<organism evidence="1 2">
    <name type="scientific">Sphingobacterium zeae</name>
    <dbReference type="NCBI Taxonomy" id="1776859"/>
    <lineage>
        <taxon>Bacteria</taxon>
        <taxon>Pseudomonadati</taxon>
        <taxon>Bacteroidota</taxon>
        <taxon>Sphingobacteriia</taxon>
        <taxon>Sphingobacteriales</taxon>
        <taxon>Sphingobacteriaceae</taxon>
        <taxon>Sphingobacterium</taxon>
    </lineage>
</organism>
<proteinExistence type="predicted"/>
<reference evidence="1 2" key="1">
    <citation type="submission" date="2023-07" db="EMBL/GenBank/DDBJ databases">
        <title>Functional and genomic diversity of the sorghum phyllosphere microbiome.</title>
        <authorList>
            <person name="Shade A."/>
        </authorList>
    </citation>
    <scope>NUCLEOTIDE SEQUENCE [LARGE SCALE GENOMIC DNA]</scope>
    <source>
        <strain evidence="1 2">SORGH_AS_0892</strain>
    </source>
</reference>
<dbReference type="RefSeq" id="WP_307185971.1">
    <property type="nucleotide sequence ID" value="NZ_JAUTBA010000001.1"/>
</dbReference>
<evidence type="ECO:0008006" key="3">
    <source>
        <dbReference type="Google" id="ProtNLM"/>
    </source>
</evidence>